<keyword evidence="1" id="KW-0433">Leucine-rich repeat</keyword>
<dbReference type="VEuPathDB" id="VectorBase:AGAP011370"/>
<dbReference type="InterPro" id="IPR003591">
    <property type="entry name" value="Leu-rich_rpt_typical-subtyp"/>
</dbReference>
<dbReference type="AlphaFoldDB" id="Q7Q2W5"/>
<dbReference type="SMART" id="SM00369">
    <property type="entry name" value="LRR_TYP"/>
    <property type="match status" value="3"/>
</dbReference>
<reference evidence="4" key="2">
    <citation type="submission" date="2002-03" db="EMBL/GenBank/DDBJ databases">
        <authorList>
            <consortium name="The Anopheles Genome Sequencing Consortium"/>
        </authorList>
    </citation>
    <scope>NUCLEOTIDE SEQUENCE</scope>
    <source>
        <strain evidence="4">PEST</strain>
    </source>
</reference>
<dbReference type="PANTHER" id="PTHR24373:SF384">
    <property type="entry name" value="LEUCINE RICH REPEAT CONTAINING 38"/>
    <property type="match status" value="1"/>
</dbReference>
<evidence type="ECO:0000256" key="2">
    <source>
        <dbReference type="ARBA" id="ARBA00022729"/>
    </source>
</evidence>
<proteinExistence type="predicted"/>
<keyword evidence="3" id="KW-0677">Repeat</keyword>
<dbReference type="STRING" id="7165.Q7Q2W5"/>
<sequence length="109" mass="12433">VNCEEGHLDVLPIALNPSIQRLVIKNNKIRIIDSSIQFYSELTLLDLSFNYLFNIPDRTFAGIENLKTLNLADNRFVRVPSSTLAVLRRLEELAIGQNHFETVPAHAFR</sequence>
<evidence type="ECO:0000256" key="1">
    <source>
        <dbReference type="ARBA" id="ARBA00022614"/>
    </source>
</evidence>
<dbReference type="Pfam" id="PF13855">
    <property type="entry name" value="LRR_8"/>
    <property type="match status" value="1"/>
</dbReference>
<evidence type="ECO:0000313" key="4">
    <source>
        <dbReference type="EMBL" id="EAA13072.3"/>
    </source>
</evidence>
<dbReference type="PaxDb" id="7165-AGAP011370-PA"/>
<dbReference type="EMBL" id="AAAB01008966">
    <property type="protein sequence ID" value="EAA13072.3"/>
    <property type="molecule type" value="Genomic_DNA"/>
</dbReference>
<name>Q7Q2W5_ANOGA</name>
<dbReference type="InterPro" id="IPR050328">
    <property type="entry name" value="Dev_Immune_Receptor"/>
</dbReference>
<dbReference type="InterPro" id="IPR032675">
    <property type="entry name" value="LRR_dom_sf"/>
</dbReference>
<accession>Q7Q2W5</accession>
<dbReference type="VEuPathDB" id="VectorBase:AGAMI1_009966"/>
<keyword evidence="2" id="KW-0732">Signal</keyword>
<organism evidence="4">
    <name type="scientific">Anopheles gambiae</name>
    <name type="common">African malaria mosquito</name>
    <dbReference type="NCBI Taxonomy" id="7165"/>
    <lineage>
        <taxon>Eukaryota</taxon>
        <taxon>Metazoa</taxon>
        <taxon>Ecdysozoa</taxon>
        <taxon>Arthropoda</taxon>
        <taxon>Hexapoda</taxon>
        <taxon>Insecta</taxon>
        <taxon>Pterygota</taxon>
        <taxon>Neoptera</taxon>
        <taxon>Endopterygota</taxon>
        <taxon>Diptera</taxon>
        <taxon>Nematocera</taxon>
        <taxon>Culicoidea</taxon>
        <taxon>Culicidae</taxon>
        <taxon>Anophelinae</taxon>
        <taxon>Anopheles</taxon>
    </lineage>
</organism>
<dbReference type="PANTHER" id="PTHR24373">
    <property type="entry name" value="SLIT RELATED LEUCINE-RICH REPEAT NEURONAL PROTEIN"/>
    <property type="match status" value="1"/>
</dbReference>
<reference evidence="4" key="3">
    <citation type="journal article" date="2004" name="Trends Parasitol.">
        <title>The Anopheles gambiae genome: an update.</title>
        <authorList>
            <person name="Mongin E."/>
            <person name="Louis C."/>
            <person name="Holt R.A."/>
            <person name="Birney E."/>
            <person name="Collins F.H."/>
        </authorList>
    </citation>
    <scope>NUCLEOTIDE SEQUENCE</scope>
    <source>
        <strain evidence="4">PEST</strain>
    </source>
</reference>
<reference evidence="4" key="5">
    <citation type="submission" date="2011-05" db="EMBL/GenBank/DDBJ databases">
        <authorList>
            <consortium name="VectorBase"/>
        </authorList>
    </citation>
    <scope>NUCLEOTIDE SEQUENCE</scope>
    <source>
        <strain evidence="4">PEST</strain>
    </source>
</reference>
<reference evidence="4" key="1">
    <citation type="journal article" date="2002" name="Science">
        <title>The genome sequence of the malaria mosquito Anopheles gambiae.</title>
        <authorList>
            <person name="Holt R.A."/>
            <person name="Subramanian G.M."/>
            <person name="Halpern A."/>
            <person name="Sutton G.G."/>
            <person name="Charlab R."/>
            <person name="Nusskern D.R."/>
            <person name="Wincker P."/>
            <person name="Clark A.G."/>
            <person name="Ribeiro J.M."/>
            <person name="Wides R."/>
            <person name="Salzberg S.L."/>
            <person name="Loftus B."/>
            <person name="Yandell M."/>
            <person name="Majoros W.H."/>
            <person name="Rusch D.B."/>
            <person name="Lai Z."/>
            <person name="Kraft C.L."/>
            <person name="Abril J.F."/>
            <person name="Anthouard V."/>
            <person name="Arensburger P."/>
            <person name="Atkinson P.W."/>
            <person name="Baden H."/>
            <person name="de Berardinis V."/>
            <person name="Baldwin D."/>
            <person name="Benes V."/>
            <person name="Biedler J."/>
            <person name="Blass C."/>
            <person name="Bolanos R."/>
            <person name="Boscus D."/>
            <person name="Barnstead M."/>
            <person name="Cai S."/>
            <person name="Center A."/>
            <person name="Chaturverdi K."/>
            <person name="Christophides G.K."/>
            <person name="Chrystal M.A."/>
            <person name="Clamp M."/>
            <person name="Cravchik A."/>
            <person name="Curwen V."/>
            <person name="Dana A."/>
            <person name="Delcher A."/>
            <person name="Dew I."/>
            <person name="Evans C.A."/>
            <person name="Flanigan M."/>
            <person name="Grundschober-Freimoser A."/>
            <person name="Friedli L."/>
            <person name="Gu Z."/>
            <person name="Guan P."/>
            <person name="Guigo R."/>
            <person name="Hillenmeyer M.E."/>
            <person name="Hladun S.L."/>
            <person name="Hogan J.R."/>
            <person name="Hong Y.S."/>
            <person name="Hoover J."/>
            <person name="Jaillon O."/>
            <person name="Ke Z."/>
            <person name="Kodira C."/>
            <person name="Kokoza E."/>
            <person name="Koutsos A."/>
            <person name="Letunic I."/>
            <person name="Levitsky A."/>
            <person name="Liang Y."/>
            <person name="Lin J.J."/>
            <person name="Lobo N.F."/>
            <person name="Lopez J.R."/>
            <person name="Malek J.A."/>
            <person name="McIntosh T.C."/>
            <person name="Meister S."/>
            <person name="Miller J."/>
            <person name="Mobarry C."/>
            <person name="Mongin E."/>
            <person name="Murphy S.D."/>
            <person name="O'Brochta D.A."/>
            <person name="Pfannkoch C."/>
            <person name="Qi R."/>
            <person name="Regier M.A."/>
            <person name="Remington K."/>
            <person name="Shao H."/>
            <person name="Sharakhova M.V."/>
            <person name="Sitter C.D."/>
            <person name="Shetty J."/>
            <person name="Smith T.J."/>
            <person name="Strong R."/>
            <person name="Sun J."/>
            <person name="Thomasova D."/>
            <person name="Ton L.Q."/>
            <person name="Topalis P."/>
            <person name="Tu Z."/>
            <person name="Unger M.F."/>
            <person name="Walenz B."/>
            <person name="Wang A."/>
            <person name="Wang J."/>
            <person name="Wang M."/>
            <person name="Wang X."/>
            <person name="Woodford K.J."/>
            <person name="Wortman J.R."/>
            <person name="Wu M."/>
            <person name="Yao A."/>
            <person name="Zdobnov E.M."/>
            <person name="Zhang H."/>
            <person name="Zhao Q."/>
            <person name="Zhao S."/>
            <person name="Zhu S.C."/>
            <person name="Zhimulev I."/>
            <person name="Coluzzi M."/>
            <person name="della Torre A."/>
            <person name="Roth C.W."/>
            <person name="Louis C."/>
            <person name="Kalush F."/>
            <person name="Mural R.J."/>
            <person name="Myers E.W."/>
            <person name="Adams M.D."/>
            <person name="Smith H.O."/>
            <person name="Broder S."/>
            <person name="Gardner M.J."/>
            <person name="Fraser C.M."/>
            <person name="Birney E."/>
            <person name="Bork P."/>
            <person name="Brey P.T."/>
            <person name="Venter J.C."/>
            <person name="Weissenbach J."/>
            <person name="Kafatos F.C."/>
            <person name="Collins F.H."/>
            <person name="Hoffman S.L."/>
        </authorList>
    </citation>
    <scope>NUCLEOTIDE SEQUENCE [LARGE SCALE GENOMIC DNA]</scope>
    <source>
        <strain evidence="4">PEST</strain>
    </source>
</reference>
<feature type="non-terminal residue" evidence="4">
    <location>
        <position position="109"/>
    </location>
</feature>
<comment type="caution">
    <text evidence="4">The sequence shown here is derived from an EMBL/GenBank/DDBJ whole genome shotgun (WGS) entry which is preliminary data.</text>
</comment>
<dbReference type="SUPFAM" id="SSF52058">
    <property type="entry name" value="L domain-like"/>
    <property type="match status" value="1"/>
</dbReference>
<dbReference type="PhylomeDB" id="Q7Q2W5"/>
<feature type="non-terminal residue" evidence="4">
    <location>
        <position position="1"/>
    </location>
</feature>
<dbReference type="Gene3D" id="3.80.10.10">
    <property type="entry name" value="Ribonuclease Inhibitor"/>
    <property type="match status" value="1"/>
</dbReference>
<gene>
    <name evidence="4" type="ORF">AgaP_AGAP011370</name>
</gene>
<reference evidence="4" key="4">
    <citation type="journal article" date="2007" name="Genome Biol.">
        <title>Update of the Anopheles gambiae PEST genome assembly.</title>
        <authorList>
            <person name="Sharakhova M.V."/>
            <person name="Hammond M.P."/>
            <person name="Lobo N.F."/>
            <person name="Krzywinski J."/>
            <person name="Unger M.F."/>
            <person name="Hillenmeyer M.E."/>
            <person name="Bruggner R.V."/>
            <person name="Birney E."/>
            <person name="Collins F.H."/>
        </authorList>
    </citation>
    <scope>NUCLEOTIDE SEQUENCE</scope>
    <source>
        <strain evidence="4">PEST</strain>
    </source>
</reference>
<protein>
    <submittedName>
        <fullName evidence="4">AGAP011370-PA</fullName>
    </submittedName>
</protein>
<evidence type="ECO:0000256" key="3">
    <source>
        <dbReference type="ARBA" id="ARBA00022737"/>
    </source>
</evidence>
<dbReference type="InterPro" id="IPR001611">
    <property type="entry name" value="Leu-rich_rpt"/>
</dbReference>